<keyword evidence="2" id="KW-1185">Reference proteome</keyword>
<proteinExistence type="predicted"/>
<accession>A0ACA9K818</accession>
<comment type="caution">
    <text evidence="1">The sequence shown here is derived from an EMBL/GenBank/DDBJ whole genome shotgun (WGS) entry which is preliminary data.</text>
</comment>
<name>A0ACA9K818_9GLOM</name>
<evidence type="ECO:0000313" key="1">
    <source>
        <dbReference type="EMBL" id="CAG8455356.1"/>
    </source>
</evidence>
<dbReference type="Proteomes" id="UP000789860">
    <property type="component" value="Unassembled WGS sequence"/>
</dbReference>
<evidence type="ECO:0000313" key="2">
    <source>
        <dbReference type="Proteomes" id="UP000789860"/>
    </source>
</evidence>
<reference evidence="1" key="1">
    <citation type="submission" date="2021-06" db="EMBL/GenBank/DDBJ databases">
        <authorList>
            <person name="Kallberg Y."/>
            <person name="Tangrot J."/>
            <person name="Rosling A."/>
        </authorList>
    </citation>
    <scope>NUCLEOTIDE SEQUENCE</scope>
    <source>
        <strain evidence="1">AU212A</strain>
    </source>
</reference>
<gene>
    <name evidence="1" type="ORF">SCALOS_LOCUS1375</name>
</gene>
<dbReference type="EMBL" id="CAJVPM010000934">
    <property type="protein sequence ID" value="CAG8455356.1"/>
    <property type="molecule type" value="Genomic_DNA"/>
</dbReference>
<organism evidence="1 2">
    <name type="scientific">Scutellospora calospora</name>
    <dbReference type="NCBI Taxonomy" id="85575"/>
    <lineage>
        <taxon>Eukaryota</taxon>
        <taxon>Fungi</taxon>
        <taxon>Fungi incertae sedis</taxon>
        <taxon>Mucoromycota</taxon>
        <taxon>Glomeromycotina</taxon>
        <taxon>Glomeromycetes</taxon>
        <taxon>Diversisporales</taxon>
        <taxon>Gigasporaceae</taxon>
        <taxon>Scutellospora</taxon>
    </lineage>
</organism>
<protein>
    <submittedName>
        <fullName evidence="1">1539_t:CDS:1</fullName>
    </submittedName>
</protein>
<sequence length="132" mass="15093">MGKRKYHRGHRVDGVWVIGGVERTEEKGCFVEVVADRTADTLLEGYNRLEGLSMTHNVVNHSVNFVDPVTGVHTNTIEGLWNGLKLRIPARDRTKDEVTNHLHEFVWRKKNKNNIWGGFINALKTTSYPDPE</sequence>